<evidence type="ECO:0000313" key="3">
    <source>
        <dbReference type="Proteomes" id="UP001338582"/>
    </source>
</evidence>
<reference evidence="2 3" key="1">
    <citation type="submission" date="2023-10" db="EMBL/GenBank/DDBJ databases">
        <title>Draft Genome Sequence of Candida saopaulonensis from a very Premature Infant with Sepsis.</title>
        <authorList>
            <person name="Ning Y."/>
            <person name="Dai R."/>
            <person name="Xiao M."/>
            <person name="Xu Y."/>
            <person name="Yan Q."/>
            <person name="Zhang L."/>
        </authorList>
    </citation>
    <scope>NUCLEOTIDE SEQUENCE [LARGE SCALE GENOMIC DNA]</scope>
    <source>
        <strain evidence="2 3">19XY460</strain>
    </source>
</reference>
<dbReference type="AlphaFoldDB" id="A0AAX4HGB9"/>
<proteinExistence type="predicted"/>
<protein>
    <submittedName>
        <fullName evidence="2">Uncharacterized protein</fullName>
    </submittedName>
</protein>
<sequence>MVESVSLPDNMNAEAISLGVQEDDVV</sequence>
<organism evidence="2 3">
    <name type="scientific">Australozyma saopauloensis</name>
    <dbReference type="NCBI Taxonomy" id="291208"/>
    <lineage>
        <taxon>Eukaryota</taxon>
        <taxon>Fungi</taxon>
        <taxon>Dikarya</taxon>
        <taxon>Ascomycota</taxon>
        <taxon>Saccharomycotina</taxon>
        <taxon>Pichiomycetes</taxon>
        <taxon>Metschnikowiaceae</taxon>
        <taxon>Australozyma</taxon>
    </lineage>
</organism>
<name>A0AAX4HGB9_9ASCO</name>
<dbReference type="Proteomes" id="UP001338582">
    <property type="component" value="Chromosome 7"/>
</dbReference>
<feature type="region of interest" description="Disordered" evidence="1">
    <location>
        <begin position="1"/>
        <end position="26"/>
    </location>
</feature>
<evidence type="ECO:0000313" key="2">
    <source>
        <dbReference type="EMBL" id="WPK27647.1"/>
    </source>
</evidence>
<evidence type="ECO:0000256" key="1">
    <source>
        <dbReference type="SAM" id="MobiDB-lite"/>
    </source>
</evidence>
<dbReference type="EMBL" id="CP138900">
    <property type="protein sequence ID" value="WPK27647.1"/>
    <property type="molecule type" value="Genomic_DNA"/>
</dbReference>
<keyword evidence="3" id="KW-1185">Reference proteome</keyword>
<accession>A0AAX4HGB9</accession>
<gene>
    <name evidence="2" type="ORF">PUMCH_005044</name>
</gene>